<organism evidence="2 3">
    <name type="scientific">Stakelama sediminis</name>
    <dbReference type="NCBI Taxonomy" id="463200"/>
    <lineage>
        <taxon>Bacteria</taxon>
        <taxon>Pseudomonadati</taxon>
        <taxon>Pseudomonadota</taxon>
        <taxon>Alphaproteobacteria</taxon>
        <taxon>Sphingomonadales</taxon>
        <taxon>Sphingomonadaceae</taxon>
        <taxon>Stakelama</taxon>
    </lineage>
</organism>
<accession>A0A840YZN9</accession>
<keyword evidence="3" id="KW-1185">Reference proteome</keyword>
<feature type="domain" description="DUF218" evidence="1">
    <location>
        <begin position="34"/>
        <end position="145"/>
    </location>
</feature>
<dbReference type="InterPro" id="IPR003848">
    <property type="entry name" value="DUF218"/>
</dbReference>
<dbReference type="Pfam" id="PF02698">
    <property type="entry name" value="DUF218"/>
    <property type="match status" value="1"/>
</dbReference>
<name>A0A840YZN9_9SPHN</name>
<dbReference type="CDD" id="cd06259">
    <property type="entry name" value="YdcF-like"/>
    <property type="match status" value="1"/>
</dbReference>
<evidence type="ECO:0000313" key="2">
    <source>
        <dbReference type="EMBL" id="MBB5719113.1"/>
    </source>
</evidence>
<protein>
    <submittedName>
        <fullName evidence="2">Uncharacterized SAM-binding protein YcdF (DUF218 family)</fullName>
    </submittedName>
</protein>
<reference evidence="2 3" key="1">
    <citation type="submission" date="2020-08" db="EMBL/GenBank/DDBJ databases">
        <title>Genomic Encyclopedia of Type Strains, Phase IV (KMG-IV): sequencing the most valuable type-strain genomes for metagenomic binning, comparative biology and taxonomic classification.</title>
        <authorList>
            <person name="Goeker M."/>
        </authorList>
    </citation>
    <scope>NUCLEOTIDE SEQUENCE [LARGE SCALE GENOMIC DNA]</scope>
    <source>
        <strain evidence="2 3">DSM 27203</strain>
    </source>
</reference>
<dbReference type="AlphaFoldDB" id="A0A840YZN9"/>
<sequence>MMIRAVAAILVLWLLGFAVFMLSLGKPLNGGITDAIVVPTGGAGRIDRGLYLLQHHAAKRLLITGVDREVRPVELALEYHVSPKLFSCCIDLGHEAVDTRSNGEETARWVQQHDYHSLRLVTSNWHMPRARMELVHALGPGIKIIGDPVESTPSLMMLFSEYNKYLIRRVALWLGLGGV</sequence>
<evidence type="ECO:0000259" key="1">
    <source>
        <dbReference type="Pfam" id="PF02698"/>
    </source>
</evidence>
<proteinExistence type="predicted"/>
<evidence type="ECO:0000313" key="3">
    <source>
        <dbReference type="Proteomes" id="UP000554342"/>
    </source>
</evidence>
<dbReference type="EMBL" id="JACIJI010000003">
    <property type="protein sequence ID" value="MBB5719113.1"/>
    <property type="molecule type" value="Genomic_DNA"/>
</dbReference>
<dbReference type="RefSeq" id="WP_184003540.1">
    <property type="nucleotide sequence ID" value="NZ_BAABIF010000012.1"/>
</dbReference>
<gene>
    <name evidence="2" type="ORF">FHR23_002051</name>
</gene>
<comment type="caution">
    <text evidence="2">The sequence shown here is derived from an EMBL/GenBank/DDBJ whole genome shotgun (WGS) entry which is preliminary data.</text>
</comment>
<dbReference type="Proteomes" id="UP000554342">
    <property type="component" value="Unassembled WGS sequence"/>
</dbReference>